<accession>F4RL07</accession>
<feature type="compositionally biased region" description="Acidic residues" evidence="1">
    <location>
        <begin position="283"/>
        <end position="295"/>
    </location>
</feature>
<dbReference type="OrthoDB" id="10399464at2759"/>
<dbReference type="KEGG" id="mlr:MELLADRAFT_86231"/>
<protein>
    <submittedName>
        <fullName evidence="2">Uncharacterized protein</fullName>
    </submittedName>
</protein>
<dbReference type="EMBL" id="GL883106">
    <property type="protein sequence ID" value="EGG06945.1"/>
    <property type="molecule type" value="Genomic_DNA"/>
</dbReference>
<organism evidence="3">
    <name type="scientific">Melampsora larici-populina (strain 98AG31 / pathotype 3-4-7)</name>
    <name type="common">Poplar leaf rust fungus</name>
    <dbReference type="NCBI Taxonomy" id="747676"/>
    <lineage>
        <taxon>Eukaryota</taxon>
        <taxon>Fungi</taxon>
        <taxon>Dikarya</taxon>
        <taxon>Basidiomycota</taxon>
        <taxon>Pucciniomycotina</taxon>
        <taxon>Pucciniomycetes</taxon>
        <taxon>Pucciniales</taxon>
        <taxon>Melampsoraceae</taxon>
        <taxon>Melampsora</taxon>
    </lineage>
</organism>
<evidence type="ECO:0000256" key="1">
    <source>
        <dbReference type="SAM" id="MobiDB-lite"/>
    </source>
</evidence>
<dbReference type="HOGENOM" id="CLU_042820_0_0_1"/>
<sequence length="295" mass="32734">MYENTLPNEEYLGTLACVVYFSQLSGGSGSKWVPGRRIRDTFKDTIGNFILRPTLQAFSKTVAANHTTLVDSLEILTFSSVPLQNYLKELDPEIVDEQCAGDYIAGEACVPGTAMYSFIKETLKNQRSKVRSVLLTNILGVKEDSALTVPSAKSVVLLVARTFVPKLKDLGDKALMIKLGPEKIRWIIFMRYVTAYHHLNHTENKQRCQWTIMDEALADLRARPDSDRPLFLNQIVRYDREAFNGKRTWATIKVSEPLRAPIASEVLASVEANPGGGSGSGDMETEEVDDGGGDE</sequence>
<dbReference type="Proteomes" id="UP000001072">
    <property type="component" value="Unassembled WGS sequence"/>
</dbReference>
<evidence type="ECO:0000313" key="2">
    <source>
        <dbReference type="EMBL" id="EGG06945.1"/>
    </source>
</evidence>
<dbReference type="GeneID" id="18934117"/>
<reference evidence="3" key="1">
    <citation type="journal article" date="2011" name="Proc. Natl. Acad. Sci. U.S.A.">
        <title>Obligate biotrophy features unraveled by the genomic analysis of rust fungi.</title>
        <authorList>
            <person name="Duplessis S."/>
            <person name="Cuomo C.A."/>
            <person name="Lin Y.-C."/>
            <person name="Aerts A."/>
            <person name="Tisserant E."/>
            <person name="Veneault-Fourrey C."/>
            <person name="Joly D.L."/>
            <person name="Hacquard S."/>
            <person name="Amselem J."/>
            <person name="Cantarel B.L."/>
            <person name="Chiu R."/>
            <person name="Coutinho P.M."/>
            <person name="Feau N."/>
            <person name="Field M."/>
            <person name="Frey P."/>
            <person name="Gelhaye E."/>
            <person name="Goldberg J."/>
            <person name="Grabherr M.G."/>
            <person name="Kodira C.D."/>
            <person name="Kohler A."/>
            <person name="Kuees U."/>
            <person name="Lindquist E.A."/>
            <person name="Lucas S.M."/>
            <person name="Mago R."/>
            <person name="Mauceli E."/>
            <person name="Morin E."/>
            <person name="Murat C."/>
            <person name="Pangilinan J.L."/>
            <person name="Park R."/>
            <person name="Pearson M."/>
            <person name="Quesneville H."/>
            <person name="Rouhier N."/>
            <person name="Sakthikumar S."/>
            <person name="Salamov A.A."/>
            <person name="Schmutz J."/>
            <person name="Selles B."/>
            <person name="Shapiro H."/>
            <person name="Tanguay P."/>
            <person name="Tuskan G.A."/>
            <person name="Henrissat B."/>
            <person name="Van de Peer Y."/>
            <person name="Rouze P."/>
            <person name="Ellis J.G."/>
            <person name="Dodds P.N."/>
            <person name="Schein J.E."/>
            <person name="Zhong S."/>
            <person name="Hamelin R.C."/>
            <person name="Grigoriev I.V."/>
            <person name="Szabo L.J."/>
            <person name="Martin F."/>
        </authorList>
    </citation>
    <scope>NUCLEOTIDE SEQUENCE [LARGE SCALE GENOMIC DNA]</scope>
    <source>
        <strain evidence="3">98AG31 / pathotype 3-4-7</strain>
    </source>
</reference>
<dbReference type="RefSeq" id="XP_007409905.1">
    <property type="nucleotide sequence ID" value="XM_007409843.1"/>
</dbReference>
<dbReference type="InParanoid" id="F4RL07"/>
<dbReference type="AlphaFoldDB" id="F4RL07"/>
<proteinExistence type="predicted"/>
<gene>
    <name evidence="2" type="ORF">MELLADRAFT_86231</name>
</gene>
<feature type="region of interest" description="Disordered" evidence="1">
    <location>
        <begin position="269"/>
        <end position="295"/>
    </location>
</feature>
<keyword evidence="3" id="KW-1185">Reference proteome</keyword>
<dbReference type="VEuPathDB" id="FungiDB:MELLADRAFT_86231"/>
<evidence type="ECO:0000313" key="3">
    <source>
        <dbReference type="Proteomes" id="UP000001072"/>
    </source>
</evidence>
<name>F4RL07_MELLP</name>